<dbReference type="AlphaFoldDB" id="A0A1G7BXN8"/>
<dbReference type="SUPFAM" id="SSF53448">
    <property type="entry name" value="Nucleotide-diphospho-sugar transferases"/>
    <property type="match status" value="1"/>
</dbReference>
<reference evidence="2 3" key="1">
    <citation type="submission" date="2016-10" db="EMBL/GenBank/DDBJ databases">
        <authorList>
            <person name="de Groot N.N."/>
        </authorList>
    </citation>
    <scope>NUCLEOTIDE SEQUENCE [LARGE SCALE GENOMIC DNA]</scope>
    <source>
        <strain evidence="2 3">CPCC 100156</strain>
    </source>
</reference>
<feature type="transmembrane region" description="Helical" evidence="1">
    <location>
        <begin position="490"/>
        <end position="511"/>
    </location>
</feature>
<keyword evidence="1" id="KW-0812">Transmembrane</keyword>
<keyword evidence="3" id="KW-1185">Reference proteome</keyword>
<proteinExistence type="predicted"/>
<name>A0A1G7BXN8_9PROT</name>
<evidence type="ECO:0000256" key="1">
    <source>
        <dbReference type="SAM" id="Phobius"/>
    </source>
</evidence>
<sequence length="547" mass="58830">MKGHIDLVTPEGLVSGWCWDETSPGARVHVTIVVDGVDMGSTLACLYRGDLKQVGIGDGHHAFQLTLSQFPFANRREQRVTLIDTATRTIICPPFILRSKVTADFDGRLEQLELRSRLLEERLKEEVAPNGDAAYAELFSVIGHFFSGLSQNIAQGRHLGAGQTLDAILKGAASTFPPLHFAEPERHELTILIEASVPLRQLHACLARLKAANADSVARIFVIDTGLVDEVALIPGIARGVGYVRAAADLCSEWATLLRADRAEFVMLLSGRAIVGETFIDEITGTLRIFDNAGAVGGCAVKADGALRHGGLTLQDGTLLDCVQSGHPEPGADLAVLQPMHALSHQAVCFRSAALRHAGGLDDVYGDELGAAIVDLCFRMRGQGWTVLSQPLASLSLQPSFTGEGWMTRALQMPSRAGDLLRSRWFAHEGATVPLRHGTQAVVLGHPGNTQDDLAAALHLQHAGYRVVYVTSVDHDVYDLSMFRRIGVSIIRGGEVAAALMAAPGILIFAAERAPVLRKRAKDSTLVIGMRALKRVVHAPQPLERAG</sequence>
<dbReference type="RefSeq" id="WP_090665010.1">
    <property type="nucleotide sequence ID" value="NZ_FMZX01000028.1"/>
</dbReference>
<gene>
    <name evidence="2" type="ORF">SAMN04487779_10287</name>
</gene>
<dbReference type="EMBL" id="FMZX01000028">
    <property type="protein sequence ID" value="SDE31874.1"/>
    <property type="molecule type" value="Genomic_DNA"/>
</dbReference>
<dbReference type="GO" id="GO:0016740">
    <property type="term" value="F:transferase activity"/>
    <property type="evidence" value="ECO:0007669"/>
    <property type="project" value="UniProtKB-KW"/>
</dbReference>
<keyword evidence="2" id="KW-0808">Transferase</keyword>
<keyword evidence="1" id="KW-0472">Membrane</keyword>
<dbReference type="Proteomes" id="UP000198925">
    <property type="component" value="Unassembled WGS sequence"/>
</dbReference>
<evidence type="ECO:0000313" key="2">
    <source>
        <dbReference type="EMBL" id="SDE31874.1"/>
    </source>
</evidence>
<organism evidence="2 3">
    <name type="scientific">Belnapia rosea</name>
    <dbReference type="NCBI Taxonomy" id="938405"/>
    <lineage>
        <taxon>Bacteria</taxon>
        <taxon>Pseudomonadati</taxon>
        <taxon>Pseudomonadota</taxon>
        <taxon>Alphaproteobacteria</taxon>
        <taxon>Acetobacterales</taxon>
        <taxon>Roseomonadaceae</taxon>
        <taxon>Belnapia</taxon>
    </lineage>
</organism>
<protein>
    <submittedName>
        <fullName evidence="2">Glycosyltransferase, GT2 family</fullName>
    </submittedName>
</protein>
<dbReference type="InterPro" id="IPR029044">
    <property type="entry name" value="Nucleotide-diphossugar_trans"/>
</dbReference>
<accession>A0A1G7BXN8</accession>
<dbReference type="STRING" id="938405.SAMN02927895_05541"/>
<keyword evidence="1" id="KW-1133">Transmembrane helix</keyword>
<evidence type="ECO:0000313" key="3">
    <source>
        <dbReference type="Proteomes" id="UP000198925"/>
    </source>
</evidence>